<dbReference type="Proteomes" id="UP000516052">
    <property type="component" value="Chromosome"/>
</dbReference>
<keyword evidence="2" id="KW-1185">Reference proteome</keyword>
<accession>A0A7H0IJ92</accession>
<evidence type="ECO:0000313" key="2">
    <source>
        <dbReference type="Proteomes" id="UP000516052"/>
    </source>
</evidence>
<dbReference type="KEGG" id="sroi:IAG44_27785"/>
<sequence length="520" mass="57196">MDAEALDVWAASPVDAASMYGLGIHFWHMLSDADHLVSLPVTPLVYQDAEFRFEGALDARRANVLAEFGELVNRVPTHPLWRPPATVHLWDVYGEVLGADLARSALTADERARYDGALAYLYDSDPATGTPVPSPELRAYRATRQAWLDADTEYHRAESAAALSSDQAVRDQWTRVDEPRLRQARDDAMDAWQTVGHKAEVDDALRESSELAAKSPSGVWKRHRDTFNPNIPGQFSTAPNGLRYAPTYYSPAAALDTPWTAVTMNRELFLTLAPGAPKEFGAALGSRASDDSFASLSFEYRVVSVLRPWLDPPMELFGSRAWRFSSGVRELSDGGAVPQGRCPSYVESIALARKVHLTREAHQYTAFGSGENNFSPMTTCEWDTGRLHVTMDIADHRWEWGGSGGTLVPGHPRTGLAALGLVDYDSLDGHALDVLPYAHSPIAGGQLSDGAVFAVRTPRRKLVKVQVVSHGPTLSIRFQEYEMTSSAAWTSDTEEDDVFIAGLVCRRLPKCPDPDGTLEW</sequence>
<reference evidence="1 2" key="1">
    <citation type="submission" date="2020-08" db="EMBL/GenBank/DDBJ databases">
        <title>A novel species.</title>
        <authorList>
            <person name="Gao J."/>
        </authorList>
    </citation>
    <scope>NUCLEOTIDE SEQUENCE [LARGE SCALE GENOMIC DNA]</scope>
    <source>
        <strain evidence="1 2">CRXT-G-22</strain>
    </source>
</reference>
<protein>
    <submittedName>
        <fullName evidence="1">Uncharacterized protein</fullName>
    </submittedName>
</protein>
<dbReference type="EMBL" id="CP060828">
    <property type="protein sequence ID" value="QNP72858.1"/>
    <property type="molecule type" value="Genomic_DNA"/>
</dbReference>
<gene>
    <name evidence="1" type="ORF">IAG44_27785</name>
</gene>
<organism evidence="1 2">
    <name type="scientific">Streptomyces roseirectus</name>
    <dbReference type="NCBI Taxonomy" id="2768066"/>
    <lineage>
        <taxon>Bacteria</taxon>
        <taxon>Bacillati</taxon>
        <taxon>Actinomycetota</taxon>
        <taxon>Actinomycetes</taxon>
        <taxon>Kitasatosporales</taxon>
        <taxon>Streptomycetaceae</taxon>
        <taxon>Streptomyces</taxon>
    </lineage>
</organism>
<evidence type="ECO:0000313" key="1">
    <source>
        <dbReference type="EMBL" id="QNP72858.1"/>
    </source>
</evidence>
<dbReference type="AlphaFoldDB" id="A0A7H0IJ92"/>
<proteinExistence type="predicted"/>
<name>A0A7H0IJ92_9ACTN</name>
<dbReference type="RefSeq" id="WP_187749805.1">
    <property type="nucleotide sequence ID" value="NZ_CP060828.1"/>
</dbReference>